<evidence type="ECO:0000259" key="2">
    <source>
        <dbReference type="Pfam" id="PF22822"/>
    </source>
</evidence>
<dbReference type="InterPro" id="IPR055009">
    <property type="entry name" value="MrpR_N_CB"/>
</dbReference>
<dbReference type="Gene3D" id="1.10.443.10">
    <property type="entry name" value="Intergrase catalytic core"/>
    <property type="match status" value="1"/>
</dbReference>
<keyword evidence="7" id="KW-1185">Reference proteome</keyword>
<dbReference type="AlphaFoldDB" id="A0A1H8GTQ2"/>
<dbReference type="EMBL" id="CP076607">
    <property type="protein sequence ID" value="QWU14342.1"/>
    <property type="molecule type" value="Genomic_DNA"/>
</dbReference>
<evidence type="ECO:0000313" key="7">
    <source>
        <dbReference type="Proteomes" id="UP000683429"/>
    </source>
</evidence>
<evidence type="ECO:0000313" key="6">
    <source>
        <dbReference type="Proteomes" id="UP000198809"/>
    </source>
</evidence>
<reference evidence="4 7" key="2">
    <citation type="submission" date="2021-06" db="EMBL/GenBank/DDBJ databases">
        <title>Whole genome sequence of Paenibacillus sophorae DSM23020 for comparative genomics.</title>
        <authorList>
            <person name="Kim M.-J."/>
            <person name="Lee G."/>
            <person name="Shin J.-H."/>
        </authorList>
    </citation>
    <scope>NUCLEOTIDE SEQUENCE [LARGE SCALE GENOMIC DNA]</scope>
    <source>
        <strain evidence="4 7">DSM 23020</strain>
    </source>
</reference>
<dbReference type="InterPro" id="IPR013762">
    <property type="entry name" value="Integrase-like_cat_sf"/>
</dbReference>
<evidence type="ECO:0000313" key="4">
    <source>
        <dbReference type="EMBL" id="QWU14342.1"/>
    </source>
</evidence>
<protein>
    <recommendedName>
        <fullName evidence="8">Core-binding (CB) domain-containing protein</fullName>
    </recommendedName>
</protein>
<dbReference type="Proteomes" id="UP000198809">
    <property type="component" value="Unassembled WGS sequence"/>
</dbReference>
<accession>A0A1H8GTQ2</accession>
<evidence type="ECO:0000259" key="3">
    <source>
        <dbReference type="Pfam" id="PF22823"/>
    </source>
</evidence>
<sequence length="334" mass="38997">MNKIYEDKFFNKPQKDRYLKGLEESTYNTYSRVLKRASYLEEQLNKDLFNFNLYEIGQLMKLLSPTTFLSSKSQILTIRRYIRWAIKEDLRADNINPLDAALTDELIQSYVDTSNKYLFSDEEINSFIGRIVNPQDSALIQCLFEGIMGRAYSEILNILEKDVDRGNGYITLRNKPAEGPLETREIEISQKLMNLLYSAAHQTVYYKSNGNESVFIKARDAELIESPYVFRPVALNVKYIDNAPPNLVSRRIKKIAKWFDYPYLTPINIRKSGMLKYANELYRESGKFERTELMKVCRKFDIDYKGVNRLTTDFLNIETIESLYPLIGDEETGE</sequence>
<dbReference type="Proteomes" id="UP000683429">
    <property type="component" value="Chromosome"/>
</dbReference>
<dbReference type="GO" id="GO:0006310">
    <property type="term" value="P:DNA recombination"/>
    <property type="evidence" value="ECO:0007669"/>
    <property type="project" value="UniProtKB-KW"/>
</dbReference>
<feature type="domain" description="MrpR N-terminal core-binding" evidence="2">
    <location>
        <begin position="9"/>
        <end position="87"/>
    </location>
</feature>
<dbReference type="EMBL" id="FODH01000001">
    <property type="protein sequence ID" value="SEN47432.1"/>
    <property type="molecule type" value="Genomic_DNA"/>
</dbReference>
<dbReference type="SUPFAM" id="SSF56349">
    <property type="entry name" value="DNA breaking-rejoining enzymes"/>
    <property type="match status" value="1"/>
</dbReference>
<gene>
    <name evidence="4" type="ORF">KP014_20765</name>
    <name evidence="5" type="ORF">SAMN04487895_101644</name>
</gene>
<dbReference type="STRING" id="1333845.SAMN04487895_101644"/>
<dbReference type="InterPro" id="IPR011010">
    <property type="entry name" value="DNA_brk_join_enz"/>
</dbReference>
<dbReference type="RefSeq" id="WP_036588296.1">
    <property type="nucleotide sequence ID" value="NZ_CP076607.1"/>
</dbReference>
<evidence type="ECO:0008006" key="8">
    <source>
        <dbReference type="Google" id="ProtNLM"/>
    </source>
</evidence>
<dbReference type="OrthoDB" id="2086953at2"/>
<feature type="domain" description="MrpR C-terminal catalytic" evidence="3">
    <location>
        <begin position="123"/>
        <end position="321"/>
    </location>
</feature>
<dbReference type="GO" id="GO:0003677">
    <property type="term" value="F:DNA binding"/>
    <property type="evidence" value="ECO:0007669"/>
    <property type="project" value="InterPro"/>
</dbReference>
<dbReference type="InterPro" id="IPR055008">
    <property type="entry name" value="MrpR_C_cat"/>
</dbReference>
<organism evidence="5 6">
    <name type="scientific">Paenibacillus sophorae</name>
    <dbReference type="NCBI Taxonomy" id="1333845"/>
    <lineage>
        <taxon>Bacteria</taxon>
        <taxon>Bacillati</taxon>
        <taxon>Bacillota</taxon>
        <taxon>Bacilli</taxon>
        <taxon>Bacillales</taxon>
        <taxon>Paenibacillaceae</taxon>
        <taxon>Paenibacillus</taxon>
    </lineage>
</organism>
<name>A0A1H8GTQ2_9BACL</name>
<evidence type="ECO:0000256" key="1">
    <source>
        <dbReference type="ARBA" id="ARBA00023172"/>
    </source>
</evidence>
<proteinExistence type="predicted"/>
<evidence type="ECO:0000313" key="5">
    <source>
        <dbReference type="EMBL" id="SEN47432.1"/>
    </source>
</evidence>
<dbReference type="Pfam" id="PF22822">
    <property type="entry name" value="MrpR_N_CB"/>
    <property type="match status" value="1"/>
</dbReference>
<reference evidence="5 6" key="1">
    <citation type="submission" date="2016-10" db="EMBL/GenBank/DDBJ databases">
        <authorList>
            <person name="de Groot N.N."/>
        </authorList>
    </citation>
    <scope>NUCLEOTIDE SEQUENCE [LARGE SCALE GENOMIC DNA]</scope>
    <source>
        <strain evidence="5 6">CGMCC 1.10238</strain>
    </source>
</reference>
<dbReference type="GO" id="GO:0015074">
    <property type="term" value="P:DNA integration"/>
    <property type="evidence" value="ECO:0007669"/>
    <property type="project" value="InterPro"/>
</dbReference>
<dbReference type="Pfam" id="PF22823">
    <property type="entry name" value="MrpR_C_cat"/>
    <property type="match status" value="1"/>
</dbReference>
<keyword evidence="1" id="KW-0233">DNA recombination</keyword>